<dbReference type="AlphaFoldDB" id="A0A0F9IG72"/>
<name>A0A0F9IG72_9ZZZZ</name>
<dbReference type="Pfam" id="PF13385">
    <property type="entry name" value="Laminin_G_3"/>
    <property type="match status" value="1"/>
</dbReference>
<dbReference type="InterPro" id="IPR013320">
    <property type="entry name" value="ConA-like_dom_sf"/>
</dbReference>
<dbReference type="Gene3D" id="2.60.120.200">
    <property type="match status" value="2"/>
</dbReference>
<accession>A0A0F9IG72</accession>
<proteinExistence type="predicted"/>
<dbReference type="SUPFAM" id="SSF49899">
    <property type="entry name" value="Concanavalin A-like lectins/glucanases"/>
    <property type="match status" value="2"/>
</dbReference>
<dbReference type="EMBL" id="LAZR01012489">
    <property type="protein sequence ID" value="KKM26566.1"/>
    <property type="molecule type" value="Genomic_DNA"/>
</dbReference>
<gene>
    <name evidence="1" type="ORF">LCGC14_1583520</name>
</gene>
<protein>
    <submittedName>
        <fullName evidence="1">Uncharacterized protein</fullName>
    </submittedName>
</protein>
<reference evidence="1" key="1">
    <citation type="journal article" date="2015" name="Nature">
        <title>Complex archaea that bridge the gap between prokaryotes and eukaryotes.</title>
        <authorList>
            <person name="Spang A."/>
            <person name="Saw J.H."/>
            <person name="Jorgensen S.L."/>
            <person name="Zaremba-Niedzwiedzka K."/>
            <person name="Martijn J."/>
            <person name="Lind A.E."/>
            <person name="van Eijk R."/>
            <person name="Schleper C."/>
            <person name="Guy L."/>
            <person name="Ettema T.J."/>
        </authorList>
    </citation>
    <scope>NUCLEOTIDE SEQUENCE</scope>
</reference>
<comment type="caution">
    <text evidence="1">The sequence shown here is derived from an EMBL/GenBank/DDBJ whole genome shotgun (WGS) entry which is preliminary data.</text>
</comment>
<organism evidence="1">
    <name type="scientific">marine sediment metagenome</name>
    <dbReference type="NCBI Taxonomy" id="412755"/>
    <lineage>
        <taxon>unclassified sequences</taxon>
        <taxon>metagenomes</taxon>
        <taxon>ecological metagenomes</taxon>
    </lineage>
</organism>
<evidence type="ECO:0000313" key="1">
    <source>
        <dbReference type="EMBL" id="KKM26566.1"/>
    </source>
</evidence>
<sequence length="461" mass="50722">MRKILLLLFLFLLPLVVQADTLTLYSTPSERARGISFAEQFESQTLVERNGGAVTGSPTFSPDGVTLDGTTDYLTYALTGREFSSAGITVVCEFTPDFETNEDATRYLFDASDGHRYLVHKYNNIQNNTLKIHLGHINIASIPEAAYSPFWNVGTRNILVVSSTTGDTSAWLNGNLILDAAAIAWSAKTPTQLFAGARFNGIGKFKGTIHRLQVFKTQLSDAEVQDISDNTTYHYRNDSTLHLPFGTAEHDPGSVRTLDVSGSGAHAIFGDGSTPTTYPTKLTDHHGYDYDGGDYLVVPATGLLNSVGVTFAIEFTPDFETGVNVAHYLCDGTDGNRYLVAKQDNADNNALDIYLGNVLIESIAEAAYSPYWRKGRRNVLVLTGDATSNRTNTWLNEGQILTEDTTAWSPANPSSFYIGTRFSIGFFFDGEITYFKVFPQVLTRLQILDLQKTLSKRVSKQ</sequence>